<gene>
    <name evidence="2" type="ORF">EDC28_104182</name>
</gene>
<dbReference type="EMBL" id="RJUL01000004">
    <property type="protein sequence ID" value="ROQ27532.1"/>
    <property type="molecule type" value="Genomic_DNA"/>
</dbReference>
<proteinExistence type="predicted"/>
<sequence>MKKSLFTLSMVALATNQAIAAIPTSYKLVPVDTQVSEPYQLTALGLTNDGTITGVLTSRLKETDSVNEIYSDLFGVFDDETVTALVEDTLDATSGSFRTLSTSNGFIASPAVSLLNGLSSADDQLTVSTFVTGGIDDSFYGYNSGPWSLTTYTDSNGDNQSAYQRDFDNRAFVENKDGTAYPLYPLFTYPEISRGDTVVITAEEKLGGVSFAEGASSSYIVGYSSSKFSTGSSTALDNCSESDEVLPILVCMRNSGYQYRATVWPLTNGMPGDPISLGILGERTGDDDNPAVYNSYGYAINDNGIVAGQSTYLDGDINRQVATIFDVSTGKPIKAITKTNSDISSSIAYGINNNNLVVGQTSYPASYSTYRFFVYNYNTDTISYPSTFYGSANSIAYSVNNSDLVVGAADYEQLPPSSARRQHAFVYDADNDIFADINTRLEFDSSTLTQVYNGDTCAAREDWVLEGAQKINDSGQIAATAVTTLRDSSGNQVLDDDGNVQYVLRPVLLEPSDETATSCTTEADENYSRSGGGSFGIFGLGVLGLLGLRRRKH</sequence>
<evidence type="ECO:0000313" key="3">
    <source>
        <dbReference type="Proteomes" id="UP000268033"/>
    </source>
</evidence>
<evidence type="ECO:0000313" key="2">
    <source>
        <dbReference type="EMBL" id="ROQ27532.1"/>
    </source>
</evidence>
<dbReference type="Pfam" id="PF11949">
    <property type="entry name" value="DUF3466"/>
    <property type="match status" value="1"/>
</dbReference>
<evidence type="ECO:0000256" key="1">
    <source>
        <dbReference type="SAM" id="SignalP"/>
    </source>
</evidence>
<dbReference type="InterPro" id="IPR022562">
    <property type="entry name" value="DUF3466"/>
</dbReference>
<protein>
    <submittedName>
        <fullName evidence="2">Putative secreted protein</fullName>
    </submittedName>
</protein>
<keyword evidence="1" id="KW-0732">Signal</keyword>
<organism evidence="2 3">
    <name type="scientific">Gallaecimonas pentaromativorans</name>
    <dbReference type="NCBI Taxonomy" id="584787"/>
    <lineage>
        <taxon>Bacteria</taxon>
        <taxon>Pseudomonadati</taxon>
        <taxon>Pseudomonadota</taxon>
        <taxon>Gammaproteobacteria</taxon>
        <taxon>Enterobacterales</taxon>
        <taxon>Gallaecimonadaceae</taxon>
        <taxon>Gallaecimonas</taxon>
    </lineage>
</organism>
<accession>A0A3N1P855</accession>
<reference evidence="2 3" key="1">
    <citation type="submission" date="2018-11" db="EMBL/GenBank/DDBJ databases">
        <title>Genomic Encyclopedia of Type Strains, Phase IV (KMG-IV): sequencing the most valuable type-strain genomes for metagenomic binning, comparative biology and taxonomic classification.</title>
        <authorList>
            <person name="Goeker M."/>
        </authorList>
    </citation>
    <scope>NUCLEOTIDE SEQUENCE [LARGE SCALE GENOMIC DNA]</scope>
    <source>
        <strain evidence="2 3">DSM 21945</strain>
    </source>
</reference>
<dbReference type="RefSeq" id="WP_123421361.1">
    <property type="nucleotide sequence ID" value="NZ_JBLXEP010000006.1"/>
</dbReference>
<feature type="chain" id="PRO_5018027717" evidence="1">
    <location>
        <begin position="21"/>
        <end position="553"/>
    </location>
</feature>
<dbReference type="AlphaFoldDB" id="A0A3N1P855"/>
<name>A0A3N1P855_9GAMM</name>
<dbReference type="STRING" id="584787.GCA_001247655_02627"/>
<dbReference type="Proteomes" id="UP000268033">
    <property type="component" value="Unassembled WGS sequence"/>
</dbReference>
<feature type="signal peptide" evidence="1">
    <location>
        <begin position="1"/>
        <end position="20"/>
    </location>
</feature>
<dbReference type="SUPFAM" id="SSF50965">
    <property type="entry name" value="Galactose oxidase, central domain"/>
    <property type="match status" value="1"/>
</dbReference>
<dbReference type="InterPro" id="IPR011043">
    <property type="entry name" value="Gal_Oxase/kelch_b-propeller"/>
</dbReference>
<comment type="caution">
    <text evidence="2">The sequence shown here is derived from an EMBL/GenBank/DDBJ whole genome shotgun (WGS) entry which is preliminary data.</text>
</comment>
<keyword evidence="3" id="KW-1185">Reference proteome</keyword>